<evidence type="ECO:0000256" key="4">
    <source>
        <dbReference type="ARBA" id="ARBA00008905"/>
    </source>
</evidence>
<comment type="subcellular location">
    <subcellularLocation>
        <location evidence="2 10">Endoplasmic reticulum membrane</location>
        <topology evidence="2 10">Single-pass type I membrane protein</topology>
    </subcellularLocation>
</comment>
<dbReference type="PANTHER" id="PTHR21049">
    <property type="entry name" value="RIBOPHORIN I"/>
    <property type="match status" value="1"/>
</dbReference>
<proteinExistence type="inferred from homology"/>
<accession>A0A1D6JME6</accession>
<evidence type="ECO:0000313" key="11">
    <source>
        <dbReference type="EMBL" id="ONL93244.1"/>
    </source>
</evidence>
<keyword evidence="7 10" id="KW-0256">Endoplasmic reticulum</keyword>
<evidence type="ECO:0000256" key="6">
    <source>
        <dbReference type="ARBA" id="ARBA00022729"/>
    </source>
</evidence>
<evidence type="ECO:0000256" key="1">
    <source>
        <dbReference type="ARBA" id="ARBA00002791"/>
    </source>
</evidence>
<reference evidence="11" key="1">
    <citation type="submission" date="2015-12" db="EMBL/GenBank/DDBJ databases">
        <title>Update maize B73 reference genome by single molecule sequencing technologies.</title>
        <authorList>
            <consortium name="Maize Genome Sequencing Project"/>
            <person name="Ware D."/>
        </authorList>
    </citation>
    <scope>NUCLEOTIDE SEQUENCE [LARGE SCALE GENOMIC DNA]</scope>
    <source>
        <tissue evidence="11">Seedling</tissue>
    </source>
</reference>
<evidence type="ECO:0000256" key="8">
    <source>
        <dbReference type="ARBA" id="ARBA00022989"/>
    </source>
</evidence>
<evidence type="ECO:0000256" key="9">
    <source>
        <dbReference type="ARBA" id="ARBA00023136"/>
    </source>
</evidence>
<dbReference type="ExpressionAtlas" id="A0A1D6JME6">
    <property type="expression patterns" value="baseline and differential"/>
</dbReference>
<keyword evidence="9" id="KW-0472">Membrane</keyword>
<evidence type="ECO:0000256" key="10">
    <source>
        <dbReference type="RuleBase" id="RU361143"/>
    </source>
</evidence>
<dbReference type="EMBL" id="CM007647">
    <property type="protein sequence ID" value="ONL93244.1"/>
    <property type="molecule type" value="Genomic_DNA"/>
</dbReference>
<comment type="function">
    <text evidence="1 10">Subunit of the oligosaccharyl transferase (OST) complex that catalyzes the initial transfer of a defined glycan (Glc(3)Man(9)GlcNAc(2) in eukaryotes) from the lipid carrier dolichol-pyrophosphate to an asparagine residue within an Asn-X-Ser/Thr consensus motif in nascent polypeptide chains, the first step in protein N-glycosylation. N-glycosylation occurs cotranslationally and the complex associates with the Sec61 complex at the channel-forming translocon complex that mediates protein translocation across the endoplasmic reticulum (ER). All subunits are required for a maximal enzyme activity.</text>
</comment>
<feature type="signal peptide" evidence="10">
    <location>
        <begin position="1"/>
        <end position="36"/>
    </location>
</feature>
<keyword evidence="6 10" id="KW-0732">Signal</keyword>
<feature type="chain" id="PRO_5011125436" description="Dolichyl-diphosphooligosaccharide--protein glycosyltransferase subunit 1" evidence="10">
    <location>
        <begin position="37"/>
        <end position="611"/>
    </location>
</feature>
<evidence type="ECO:0000256" key="2">
    <source>
        <dbReference type="ARBA" id="ARBA00004115"/>
    </source>
</evidence>
<evidence type="ECO:0000256" key="3">
    <source>
        <dbReference type="ARBA" id="ARBA00004922"/>
    </source>
</evidence>
<dbReference type="GO" id="GO:0016740">
    <property type="term" value="F:transferase activity"/>
    <property type="evidence" value="ECO:0007669"/>
    <property type="project" value="UniProtKB-KW"/>
</dbReference>
<gene>
    <name evidence="11" type="ORF">ZEAMMB73_Zm00001d027484</name>
</gene>
<name>A0A1D6JME6_MAIZE</name>
<keyword evidence="11" id="KW-0808">Transferase</keyword>
<organism evidence="11">
    <name type="scientific">Zea mays</name>
    <name type="common">Maize</name>
    <dbReference type="NCBI Taxonomy" id="4577"/>
    <lineage>
        <taxon>Eukaryota</taxon>
        <taxon>Viridiplantae</taxon>
        <taxon>Streptophyta</taxon>
        <taxon>Embryophyta</taxon>
        <taxon>Tracheophyta</taxon>
        <taxon>Spermatophyta</taxon>
        <taxon>Magnoliopsida</taxon>
        <taxon>Liliopsida</taxon>
        <taxon>Poales</taxon>
        <taxon>Poaceae</taxon>
        <taxon>PACMAD clade</taxon>
        <taxon>Panicoideae</taxon>
        <taxon>Andropogonodae</taxon>
        <taxon>Andropogoneae</taxon>
        <taxon>Tripsacinae</taxon>
        <taxon>Zea</taxon>
    </lineage>
</organism>
<protein>
    <recommendedName>
        <fullName evidence="10">Dolichyl-diphosphooligosaccharide--protein glycosyltransferase subunit 1</fullName>
    </recommendedName>
</protein>
<evidence type="ECO:0000256" key="7">
    <source>
        <dbReference type="ARBA" id="ARBA00022824"/>
    </source>
</evidence>
<dbReference type="PANTHER" id="PTHR21049:SF0">
    <property type="entry name" value="DOLICHYL-DIPHOSPHOOLIGOSACCHARIDE--PROTEIN GLYCOSYLTRANSFERASE SUBUNIT 1"/>
    <property type="match status" value="1"/>
</dbReference>
<comment type="subunit">
    <text evidence="10">Component of the oligosaccharyltransferase (OST) complex.</text>
</comment>
<keyword evidence="5" id="KW-0812">Transmembrane</keyword>
<comment type="pathway">
    <text evidence="3 10">Protein modification; protein glycosylation.</text>
</comment>
<keyword evidence="8" id="KW-1133">Transmembrane helix</keyword>
<dbReference type="Pfam" id="PF04597">
    <property type="entry name" value="Ribophorin_I"/>
    <property type="match status" value="1"/>
</dbReference>
<dbReference type="UniPathway" id="UPA00378"/>
<comment type="similarity">
    <text evidence="4 10">Belongs to the OST1 family.</text>
</comment>
<dbReference type="InterPro" id="IPR007676">
    <property type="entry name" value="Ribophorin_I"/>
</dbReference>
<sequence>MRSGRGKMATPPPPIRPAAALLLLVLAGVLASAASADLVISKADRRVDLTSHIVRVLASLKAENVGPDPVSQVLLPFPNIQAKNLAAIRAFGSEGKVKGQSTVLPIEVVQPSGAPPELTFFSALLPKPLEKGKTLYLDVLTVFTHSLQPFPEEITQAEAQLVVYQDSAHYLSPYPVKAQTLAIRLPGGRVESYTRHPNAKLVDSELKYGPFHDLPPFSYLPVIVHFENNNPFAVAKEVIREIEISHWGNVQITEHYNIAHGGARLKGEFSRIDYQSRPYVRGVSSFRHLIAKLPPRAHSIYYRDEIGNISTSHLWSDSMKTQLEIEPRFPLFGGWQTTFTVGYGLPLEDFVFYSDGKRFLNITFGSPLEEILIEKLIVKVRVNVVLPEGSKDIEVSAPFPTQQQQEVKYSHLDIVGRPVVVLEKPDVIPEHNLYFQVCRQIHFWIPTGENLFDESFAICSANVFLAILLFVVQVQATVQKIQGIFEQCLAVHDKLEASLRDLSRTGDIQSCKAARKAADTQFKELSKDLKPLLATLQSSPQSYQILPKVEDLIVKEREMQEKLMTRHSTVVDSFEKKLRGQDVENRIALQQQKIAALRQEVESLLEYISEI</sequence>
<dbReference type="AlphaFoldDB" id="A0A1D6JME6"/>
<dbReference type="GO" id="GO:0008250">
    <property type="term" value="C:oligosaccharyltransferase complex"/>
    <property type="evidence" value="ECO:0007669"/>
    <property type="project" value="UniProtKB-UniRule"/>
</dbReference>
<evidence type="ECO:0000256" key="5">
    <source>
        <dbReference type="ARBA" id="ARBA00022692"/>
    </source>
</evidence>